<protein>
    <submittedName>
        <fullName evidence="1">Uncharacterized protein</fullName>
    </submittedName>
</protein>
<evidence type="ECO:0000313" key="2">
    <source>
        <dbReference type="Proteomes" id="UP001147653"/>
    </source>
</evidence>
<keyword evidence="2" id="KW-1185">Reference proteome</keyword>
<proteinExistence type="predicted"/>
<dbReference type="AlphaFoldDB" id="A0A9X3S740"/>
<dbReference type="RefSeq" id="WP_270023001.1">
    <property type="nucleotide sequence ID" value="NZ_JAPDDP010000001.1"/>
</dbReference>
<sequence length="190" mass="19656">MKRAFVLGLVLVAGLLYFAIPRAGSATSAPPSAASAAALERSEALATAVTSNRFSAGTAVPAATARAFADGLADDIPLPQGGTFDGIQWEAAGGEFSAAETRSVLQYNAMCQWVRAYRDGRETDVSGQILAAIPSWSSWRDSETAAVLSRAIGELVGGGGDSSAALLTQCDASHEREVRYAEAQGLDSSR</sequence>
<comment type="caution">
    <text evidence="1">The sequence shown here is derived from an EMBL/GenBank/DDBJ whole genome shotgun (WGS) entry which is preliminary data.</text>
</comment>
<dbReference type="Proteomes" id="UP001147653">
    <property type="component" value="Unassembled WGS sequence"/>
</dbReference>
<organism evidence="1 2">
    <name type="scientific">Solirubrobacter phytolaccae</name>
    <dbReference type="NCBI Taxonomy" id="1404360"/>
    <lineage>
        <taxon>Bacteria</taxon>
        <taxon>Bacillati</taxon>
        <taxon>Actinomycetota</taxon>
        <taxon>Thermoleophilia</taxon>
        <taxon>Solirubrobacterales</taxon>
        <taxon>Solirubrobacteraceae</taxon>
        <taxon>Solirubrobacter</taxon>
    </lineage>
</organism>
<dbReference type="EMBL" id="JAPDDP010000001">
    <property type="protein sequence ID" value="MDA0178746.1"/>
    <property type="molecule type" value="Genomic_DNA"/>
</dbReference>
<name>A0A9X3S740_9ACTN</name>
<reference evidence="1" key="1">
    <citation type="submission" date="2022-10" db="EMBL/GenBank/DDBJ databases">
        <title>The WGS of Solirubrobacter phytolaccae KCTC 29190.</title>
        <authorList>
            <person name="Jiang Z."/>
        </authorList>
    </citation>
    <scope>NUCLEOTIDE SEQUENCE</scope>
    <source>
        <strain evidence="1">KCTC 29190</strain>
    </source>
</reference>
<gene>
    <name evidence="1" type="ORF">OJ997_00440</name>
</gene>
<accession>A0A9X3S740</accession>
<evidence type="ECO:0000313" key="1">
    <source>
        <dbReference type="EMBL" id="MDA0178746.1"/>
    </source>
</evidence>